<keyword evidence="3" id="KW-1185">Reference proteome</keyword>
<gene>
    <name evidence="2" type="ORF">GGX14DRAFT_559272</name>
</gene>
<proteinExistence type="predicted"/>
<protein>
    <submittedName>
        <fullName evidence="2">Uncharacterized protein</fullName>
    </submittedName>
</protein>
<organism evidence="2 3">
    <name type="scientific">Mycena pura</name>
    <dbReference type="NCBI Taxonomy" id="153505"/>
    <lineage>
        <taxon>Eukaryota</taxon>
        <taxon>Fungi</taxon>
        <taxon>Dikarya</taxon>
        <taxon>Basidiomycota</taxon>
        <taxon>Agaricomycotina</taxon>
        <taxon>Agaricomycetes</taxon>
        <taxon>Agaricomycetidae</taxon>
        <taxon>Agaricales</taxon>
        <taxon>Marasmiineae</taxon>
        <taxon>Mycenaceae</taxon>
        <taxon>Mycena</taxon>
    </lineage>
</organism>
<feature type="compositionally biased region" description="Basic and acidic residues" evidence="1">
    <location>
        <begin position="92"/>
        <end position="102"/>
    </location>
</feature>
<dbReference type="AlphaFoldDB" id="A0AAD6VUE7"/>
<feature type="compositionally biased region" description="Basic residues" evidence="1">
    <location>
        <begin position="63"/>
        <end position="76"/>
    </location>
</feature>
<dbReference type="Gene3D" id="3.60.130.30">
    <property type="match status" value="1"/>
</dbReference>
<feature type="region of interest" description="Disordered" evidence="1">
    <location>
        <begin position="1"/>
        <end position="102"/>
    </location>
</feature>
<dbReference type="EMBL" id="JARJCW010000009">
    <property type="protein sequence ID" value="KAJ7220479.1"/>
    <property type="molecule type" value="Genomic_DNA"/>
</dbReference>
<evidence type="ECO:0000313" key="3">
    <source>
        <dbReference type="Proteomes" id="UP001219525"/>
    </source>
</evidence>
<feature type="compositionally biased region" description="Polar residues" evidence="1">
    <location>
        <begin position="1"/>
        <end position="31"/>
    </location>
</feature>
<comment type="caution">
    <text evidence="2">The sequence shown here is derived from an EMBL/GenBank/DDBJ whole genome shotgun (WGS) entry which is preliminary data.</text>
</comment>
<accession>A0AAD6VUE7</accession>
<dbReference type="Proteomes" id="UP001219525">
    <property type="component" value="Unassembled WGS sequence"/>
</dbReference>
<reference evidence="2" key="1">
    <citation type="submission" date="2023-03" db="EMBL/GenBank/DDBJ databases">
        <title>Massive genome expansion in bonnet fungi (Mycena s.s.) driven by repeated elements and novel gene families across ecological guilds.</title>
        <authorList>
            <consortium name="Lawrence Berkeley National Laboratory"/>
            <person name="Harder C.B."/>
            <person name="Miyauchi S."/>
            <person name="Viragh M."/>
            <person name="Kuo A."/>
            <person name="Thoen E."/>
            <person name="Andreopoulos B."/>
            <person name="Lu D."/>
            <person name="Skrede I."/>
            <person name="Drula E."/>
            <person name="Henrissat B."/>
            <person name="Morin E."/>
            <person name="Kohler A."/>
            <person name="Barry K."/>
            <person name="LaButti K."/>
            <person name="Morin E."/>
            <person name="Salamov A."/>
            <person name="Lipzen A."/>
            <person name="Mereny Z."/>
            <person name="Hegedus B."/>
            <person name="Baldrian P."/>
            <person name="Stursova M."/>
            <person name="Weitz H."/>
            <person name="Taylor A."/>
            <person name="Grigoriev I.V."/>
            <person name="Nagy L.G."/>
            <person name="Martin F."/>
            <person name="Kauserud H."/>
        </authorList>
    </citation>
    <scope>NUCLEOTIDE SEQUENCE</scope>
    <source>
        <strain evidence="2">9144</strain>
    </source>
</reference>
<sequence length="432" mass="49076">MVGNGRLQSVSNETQYPVTPPSSNGLPSLQTDFHHGPDQTAGRLLGKRGRDDYGGQEDASLRTKAKRNRRTPRPNVRRMSEEARQKKKEQWRKRAVERRKEHEDVVELDKRPSEFFHFPTDNVKVRRALRRNHSYTKKCELPVFEQGRDDTKDIILFCPPPSKKEEQEVLASLCRLTDEKMETLKPQVVADLQKISVSSNVLIRISKAIQLGPLDILLEQYKKLVHMGFVSYEKNKNRSDTPALHAGVWRRYSSTPCIVSEVWQKRAPPEKIEALSALIRDICKFFKLRILPKVLLVIQQYFPEFFKLQRIIADEIGEIEGIAEYPEFNLGGPFSTFAMKIGSSEHMHLDHFDPKLFLVPTVVLAGGNFSGAELKVPQLGGRMPIKPGMLAAANMRTLAHGSSEHTGERLAITIFLDNPLLISALQNATRIL</sequence>
<name>A0AAD6VUE7_9AGAR</name>
<evidence type="ECO:0000313" key="2">
    <source>
        <dbReference type="EMBL" id="KAJ7220479.1"/>
    </source>
</evidence>
<evidence type="ECO:0000256" key="1">
    <source>
        <dbReference type="SAM" id="MobiDB-lite"/>
    </source>
</evidence>